<evidence type="ECO:0000313" key="5">
    <source>
        <dbReference type="EMBL" id="MFD2185979.1"/>
    </source>
</evidence>
<accession>A0ABW5ASW7</accession>
<feature type="domain" description="4Fe-4S ferredoxin-type" evidence="4">
    <location>
        <begin position="237"/>
        <end position="266"/>
    </location>
</feature>
<protein>
    <recommendedName>
        <fullName evidence="4">4Fe-4S ferredoxin-type domain-containing protein</fullName>
    </recommendedName>
</protein>
<keyword evidence="1" id="KW-0479">Metal-binding</keyword>
<keyword evidence="6" id="KW-1185">Reference proteome</keyword>
<keyword evidence="2" id="KW-0408">Iron</keyword>
<gene>
    <name evidence="5" type="ORF">ACFSJT_04185</name>
</gene>
<evidence type="ECO:0000313" key="6">
    <source>
        <dbReference type="Proteomes" id="UP001597344"/>
    </source>
</evidence>
<dbReference type="Gene3D" id="3.30.70.20">
    <property type="match status" value="1"/>
</dbReference>
<evidence type="ECO:0000256" key="1">
    <source>
        <dbReference type="ARBA" id="ARBA00022723"/>
    </source>
</evidence>
<dbReference type="RefSeq" id="WP_378318965.1">
    <property type="nucleotide sequence ID" value="NZ_JBHUHY010000003.1"/>
</dbReference>
<dbReference type="EMBL" id="JBHUHY010000003">
    <property type="protein sequence ID" value="MFD2185979.1"/>
    <property type="molecule type" value="Genomic_DNA"/>
</dbReference>
<dbReference type="PANTHER" id="PTHR42827">
    <property type="entry name" value="IRON-SULFUR CLUSTER-BINDING PROTEIN-RELATED"/>
    <property type="match status" value="1"/>
</dbReference>
<reference evidence="6" key="1">
    <citation type="journal article" date="2019" name="Int. J. Syst. Evol. Microbiol.">
        <title>The Global Catalogue of Microorganisms (GCM) 10K type strain sequencing project: providing services to taxonomists for standard genome sequencing and annotation.</title>
        <authorList>
            <consortium name="The Broad Institute Genomics Platform"/>
            <consortium name="The Broad Institute Genome Sequencing Center for Infectious Disease"/>
            <person name="Wu L."/>
            <person name="Ma J."/>
        </authorList>
    </citation>
    <scope>NUCLEOTIDE SEQUENCE [LARGE SCALE GENOMIC DNA]</scope>
    <source>
        <strain evidence="6">DT92</strain>
    </source>
</reference>
<dbReference type="SUPFAM" id="SSF54862">
    <property type="entry name" value="4Fe-4S ferredoxins"/>
    <property type="match status" value="1"/>
</dbReference>
<keyword evidence="3" id="KW-0411">Iron-sulfur</keyword>
<dbReference type="InterPro" id="IPR017896">
    <property type="entry name" value="4Fe4S_Fe-S-bd"/>
</dbReference>
<dbReference type="PANTHER" id="PTHR42827:SF1">
    <property type="entry name" value="IRON-SULFUR CLUSTER-BINDING PROTEIN"/>
    <property type="match status" value="1"/>
</dbReference>
<dbReference type="InterPro" id="IPR017900">
    <property type="entry name" value="4Fe4S_Fe_S_CS"/>
</dbReference>
<comment type="caution">
    <text evidence="5">The sequence shown here is derived from an EMBL/GenBank/DDBJ whole genome shotgun (WGS) entry which is preliminary data.</text>
</comment>
<name>A0ABW5ASW7_9FLAO</name>
<evidence type="ECO:0000259" key="4">
    <source>
        <dbReference type="PROSITE" id="PS51379"/>
    </source>
</evidence>
<dbReference type="PROSITE" id="PS00198">
    <property type="entry name" value="4FE4S_FER_1"/>
    <property type="match status" value="1"/>
</dbReference>
<proteinExistence type="predicted"/>
<evidence type="ECO:0000256" key="3">
    <source>
        <dbReference type="ARBA" id="ARBA00023014"/>
    </source>
</evidence>
<dbReference type="Proteomes" id="UP001597344">
    <property type="component" value="Unassembled WGS sequence"/>
</dbReference>
<organism evidence="5 6">
    <name type="scientific">Aquimarina celericrescens</name>
    <dbReference type="NCBI Taxonomy" id="1964542"/>
    <lineage>
        <taxon>Bacteria</taxon>
        <taxon>Pseudomonadati</taxon>
        <taxon>Bacteroidota</taxon>
        <taxon>Flavobacteriia</taxon>
        <taxon>Flavobacteriales</taxon>
        <taxon>Flavobacteriaceae</taxon>
        <taxon>Aquimarina</taxon>
    </lineage>
</organism>
<sequence length="321" mass="36650">MKLYRIIRRPPFFLRSSFWMPKGEKPVKASSNARLPVIIPTLLIQYGSLASKLNSFRVVGKSLWISLREMYRSASQLNKNPKTGKKIISQNQLKQIEEYAKELGISKIGYTKVNPDFIYKDFEILYENAMILAMEMNRTAIKTNPSKEATKEIWRTYSELGQTVNILAKFIRDMGYNCHPSPAIGGDIMTVPVAQDAGIGVVGKNGILIAPEFGPSMRLAAIFLDMDNLPLKTLDDNGHLWVRDFCETCNHCVERCPGKAIYKETKILEDGYPQFIDREKCAPEFSKNCSKCISTCPFIMGNYHKIKETFFMRQDREMSNQ</sequence>
<evidence type="ECO:0000256" key="2">
    <source>
        <dbReference type="ARBA" id="ARBA00023004"/>
    </source>
</evidence>
<dbReference type="PROSITE" id="PS51379">
    <property type="entry name" value="4FE4S_FER_2"/>
    <property type="match status" value="1"/>
</dbReference>